<keyword evidence="3" id="KW-1185">Reference proteome</keyword>
<dbReference type="InterPro" id="IPR050469">
    <property type="entry name" value="Diguanylate_Cyclase"/>
</dbReference>
<dbReference type="InterPro" id="IPR029787">
    <property type="entry name" value="Nucleotide_cyclase"/>
</dbReference>
<name>A0ABU6KHD3_9BACI</name>
<dbReference type="SMART" id="SM00267">
    <property type="entry name" value="GGDEF"/>
    <property type="match status" value="1"/>
</dbReference>
<evidence type="ECO:0000259" key="1">
    <source>
        <dbReference type="PROSITE" id="PS50887"/>
    </source>
</evidence>
<dbReference type="PANTHER" id="PTHR45138:SF9">
    <property type="entry name" value="DIGUANYLATE CYCLASE DGCM-RELATED"/>
    <property type="match status" value="1"/>
</dbReference>
<dbReference type="Proteomes" id="UP001335737">
    <property type="component" value="Unassembled WGS sequence"/>
</dbReference>
<comment type="caution">
    <text evidence="2">The sequence shown here is derived from an EMBL/GenBank/DDBJ whole genome shotgun (WGS) entry which is preliminary data.</text>
</comment>
<keyword evidence="2" id="KW-0548">Nucleotidyltransferase</keyword>
<evidence type="ECO:0000313" key="2">
    <source>
        <dbReference type="EMBL" id="MEC5424717.1"/>
    </source>
</evidence>
<gene>
    <name evidence="2" type="ORF">QGM71_14610</name>
</gene>
<proteinExistence type="predicted"/>
<keyword evidence="2" id="KW-0808">Transferase</keyword>
<dbReference type="Gene3D" id="3.30.70.270">
    <property type="match status" value="1"/>
</dbReference>
<evidence type="ECO:0000313" key="3">
    <source>
        <dbReference type="Proteomes" id="UP001335737"/>
    </source>
</evidence>
<dbReference type="NCBIfam" id="TIGR00254">
    <property type="entry name" value="GGDEF"/>
    <property type="match status" value="1"/>
</dbReference>
<dbReference type="PROSITE" id="PS50887">
    <property type="entry name" value="GGDEF"/>
    <property type="match status" value="1"/>
</dbReference>
<accession>A0ABU6KHD3</accession>
<feature type="domain" description="GGDEF" evidence="1">
    <location>
        <begin position="66"/>
        <end position="196"/>
    </location>
</feature>
<dbReference type="PANTHER" id="PTHR45138">
    <property type="entry name" value="REGULATORY COMPONENTS OF SENSORY TRANSDUCTION SYSTEM"/>
    <property type="match status" value="1"/>
</dbReference>
<protein>
    <submittedName>
        <fullName evidence="2">GGDEF domain-containing protein</fullName>
        <ecNumber evidence="2">2.7.7.65</ecNumber>
    </submittedName>
</protein>
<dbReference type="EMBL" id="JARZFX010000008">
    <property type="protein sequence ID" value="MEC5424717.1"/>
    <property type="molecule type" value="Genomic_DNA"/>
</dbReference>
<dbReference type="Pfam" id="PF00990">
    <property type="entry name" value="GGDEF"/>
    <property type="match status" value="1"/>
</dbReference>
<dbReference type="CDD" id="cd01949">
    <property type="entry name" value="GGDEF"/>
    <property type="match status" value="1"/>
</dbReference>
<dbReference type="InterPro" id="IPR000160">
    <property type="entry name" value="GGDEF_dom"/>
</dbReference>
<organism evidence="2 3">
    <name type="scientific">Virgibacillus tibetensis</name>
    <dbReference type="NCBI Taxonomy" id="3042313"/>
    <lineage>
        <taxon>Bacteria</taxon>
        <taxon>Bacillati</taxon>
        <taxon>Bacillota</taxon>
        <taxon>Bacilli</taxon>
        <taxon>Bacillales</taxon>
        <taxon>Bacillaceae</taxon>
        <taxon>Virgibacillus</taxon>
    </lineage>
</organism>
<dbReference type="EC" id="2.7.7.65" evidence="2"/>
<sequence length="196" mass="22320">MIELTTGSVINWSVVLSVGYFMNKSSKLLNKVEELTITDALTGIYNRRYFDFIMEKTIPFSKKNNTPLIFMLLDIDHFKKVNDNFGHQCGDEALKHISDIIGSNVRDTDAFVRFGGEEFAVIMPNTDVDEGLIIAELIREAIEKSGFTYNNERIYFTISIGVSSYNGEEIEEFIEKTDTALYKAKENGRNQIAIFN</sequence>
<dbReference type="SUPFAM" id="SSF55073">
    <property type="entry name" value="Nucleotide cyclase"/>
    <property type="match status" value="1"/>
</dbReference>
<dbReference type="InterPro" id="IPR043128">
    <property type="entry name" value="Rev_trsase/Diguanyl_cyclase"/>
</dbReference>
<dbReference type="GO" id="GO:0052621">
    <property type="term" value="F:diguanylate cyclase activity"/>
    <property type="evidence" value="ECO:0007669"/>
    <property type="project" value="UniProtKB-EC"/>
</dbReference>
<reference evidence="2 3" key="1">
    <citation type="journal article" date="2024" name="Int. J. Syst. Evol. Microbiol.">
        <title>Virgibacillus tibetensis sp. nov., isolated from salt lake on the Tibetan Plateau of China.</title>
        <authorList>
            <person name="Phurbu D."/>
            <person name="Liu Z.-X."/>
            <person name="Wang R."/>
            <person name="Zheng Y.-Y."/>
            <person name="Liu H.-C."/>
            <person name="Zhou Y.-G."/>
            <person name="Yu Y.-J."/>
            <person name="Li A.-H."/>
        </authorList>
    </citation>
    <scope>NUCLEOTIDE SEQUENCE [LARGE SCALE GENOMIC DNA]</scope>
    <source>
        <strain evidence="2 3">C22-A2</strain>
    </source>
</reference>